<dbReference type="EMBL" id="JAGKHQ010000006">
    <property type="protein sequence ID" value="KAG7513205.1"/>
    <property type="molecule type" value="Genomic_DNA"/>
</dbReference>
<feature type="region of interest" description="Disordered" evidence="1">
    <location>
        <begin position="1"/>
        <end position="36"/>
    </location>
</feature>
<dbReference type="AlphaFoldDB" id="A0AAV6S614"/>
<accession>A0AAV6S614</accession>
<organism evidence="2 3">
    <name type="scientific">Solea senegalensis</name>
    <name type="common">Senegalese sole</name>
    <dbReference type="NCBI Taxonomy" id="28829"/>
    <lineage>
        <taxon>Eukaryota</taxon>
        <taxon>Metazoa</taxon>
        <taxon>Chordata</taxon>
        <taxon>Craniata</taxon>
        <taxon>Vertebrata</taxon>
        <taxon>Euteleostomi</taxon>
        <taxon>Actinopterygii</taxon>
        <taxon>Neopterygii</taxon>
        <taxon>Teleostei</taxon>
        <taxon>Neoteleostei</taxon>
        <taxon>Acanthomorphata</taxon>
        <taxon>Carangaria</taxon>
        <taxon>Pleuronectiformes</taxon>
        <taxon>Pleuronectoidei</taxon>
        <taxon>Soleidae</taxon>
        <taxon>Solea</taxon>
    </lineage>
</organism>
<proteinExistence type="predicted"/>
<protein>
    <submittedName>
        <fullName evidence="2">Uncharacterized protein</fullName>
    </submittedName>
</protein>
<feature type="compositionally biased region" description="Basic and acidic residues" evidence="1">
    <location>
        <begin position="90"/>
        <end position="99"/>
    </location>
</feature>
<reference evidence="2 3" key="1">
    <citation type="journal article" date="2021" name="Sci. Rep.">
        <title>Chromosome anchoring in Senegalese sole (Solea senegalensis) reveals sex-associated markers and genome rearrangements in flatfish.</title>
        <authorList>
            <person name="Guerrero-Cozar I."/>
            <person name="Gomez-Garrido J."/>
            <person name="Berbel C."/>
            <person name="Martinez-Blanch J.F."/>
            <person name="Alioto T."/>
            <person name="Claros M.G."/>
            <person name="Gagnaire P.A."/>
            <person name="Manchado M."/>
        </authorList>
    </citation>
    <scope>NUCLEOTIDE SEQUENCE [LARGE SCALE GENOMIC DNA]</scope>
    <source>
        <strain evidence="2">Sse05_10M</strain>
    </source>
</reference>
<gene>
    <name evidence="2" type="ORF">JOB18_001313</name>
</gene>
<name>A0AAV6S614_SOLSE</name>
<evidence type="ECO:0000313" key="3">
    <source>
        <dbReference type="Proteomes" id="UP000693946"/>
    </source>
</evidence>
<sequence>MAPPRERPLAEACVHVQEQQQQQEEQEQEEQQGAAAALHTHTWINQEETVVQFCNVIIRRVCENQYMELLFKPSVKRYACSQPDSGCHGEATERTTESR</sequence>
<evidence type="ECO:0000256" key="1">
    <source>
        <dbReference type="SAM" id="MobiDB-lite"/>
    </source>
</evidence>
<dbReference type="Proteomes" id="UP000693946">
    <property type="component" value="Linkage Group LG14"/>
</dbReference>
<keyword evidence="3" id="KW-1185">Reference proteome</keyword>
<feature type="region of interest" description="Disordered" evidence="1">
    <location>
        <begin position="79"/>
        <end position="99"/>
    </location>
</feature>
<comment type="caution">
    <text evidence="2">The sequence shown here is derived from an EMBL/GenBank/DDBJ whole genome shotgun (WGS) entry which is preliminary data.</text>
</comment>
<evidence type="ECO:0000313" key="2">
    <source>
        <dbReference type="EMBL" id="KAG7513205.1"/>
    </source>
</evidence>